<accession>A0A2C9D0T7</accession>
<proteinExistence type="predicted"/>
<sequence length="82" mass="9296">MKIVFVIMAVLMISSCRVDTNDKNIPVFSGIIKQDPRIITADLTMENNNYHCFSFDAEKDNLIFMCKKVNNEENSSSVTSTN</sequence>
<organism evidence="1 2">
    <name type="scientific">Yersinia phage fHe-Yen9-03</name>
    <dbReference type="NCBI Taxonomy" id="2052743"/>
    <lineage>
        <taxon>Viruses</taxon>
        <taxon>Duplodnaviria</taxon>
        <taxon>Heunggongvirae</taxon>
        <taxon>Uroviricota</taxon>
        <taxon>Caudoviricetes</taxon>
        <taxon>Eneladusvirus</taxon>
        <taxon>Eneladusvirus Yen904</taxon>
    </lineage>
</organism>
<reference evidence="2" key="1">
    <citation type="submission" date="2017-10" db="EMBL/GenBank/DDBJ databases">
        <authorList>
            <person name="Skurnik M."/>
        </authorList>
    </citation>
    <scope>NUCLEOTIDE SEQUENCE [LARGE SCALE GENOMIC DNA]</scope>
    <source>
        <strain evidence="2">fHe-Yen9-03</strain>
    </source>
</reference>
<evidence type="ECO:0000313" key="1">
    <source>
        <dbReference type="EMBL" id="SOK58932.1"/>
    </source>
</evidence>
<dbReference type="PROSITE" id="PS51257">
    <property type="entry name" value="PROKAR_LIPOPROTEIN"/>
    <property type="match status" value="1"/>
</dbReference>
<evidence type="ECO:0000313" key="2">
    <source>
        <dbReference type="Proteomes" id="UP000241364"/>
    </source>
</evidence>
<dbReference type="EMBL" id="LT960552">
    <property type="protein sequence ID" value="SOK58932.1"/>
    <property type="molecule type" value="Genomic_DNA"/>
</dbReference>
<dbReference type="Proteomes" id="UP000241364">
    <property type="component" value="Chromosome i"/>
</dbReference>
<gene>
    <name evidence="1" type="primary">g124</name>
</gene>
<protein>
    <submittedName>
        <fullName evidence="1">Uncharacterized protein</fullName>
    </submittedName>
</protein>
<name>A0A2C9D0T7_9CAUD</name>